<dbReference type="PANTHER" id="PTHR12608">
    <property type="entry name" value="TRANSMEMBRANE PROTEIN HTP-1 RELATED"/>
    <property type="match status" value="1"/>
</dbReference>
<evidence type="ECO:0000256" key="2">
    <source>
        <dbReference type="ARBA" id="ARBA00009190"/>
    </source>
</evidence>
<gene>
    <name evidence="9" type="primary">GDT1</name>
    <name evidence="9" type="ORF">PRK78_002938</name>
</gene>
<dbReference type="GO" id="GO:0032468">
    <property type="term" value="P:Golgi calcium ion homeostasis"/>
    <property type="evidence" value="ECO:0007669"/>
    <property type="project" value="TreeGrafter"/>
</dbReference>
<dbReference type="GO" id="GO:0015085">
    <property type="term" value="F:calcium ion transmembrane transporter activity"/>
    <property type="evidence" value="ECO:0007669"/>
    <property type="project" value="TreeGrafter"/>
</dbReference>
<dbReference type="Proteomes" id="UP001219355">
    <property type="component" value="Chromosome 2"/>
</dbReference>
<sequence>MRLRRIPFPLFLLLCSSISATVADSSVIHKSSSVEIARNTILETASTDTSHPQARGVEDAPIDGKDGKPHAGPFVETSAERQRKKEKDLADKDKLLKQDAKNPPAEHIGPDGKVIPHSNDGVMDDKNRPGPKEGTRGTEGGVSEKNKENKPGVEKKPDPPKEAPPLPHSEQQKIPGSKGDQKKKDDEEKKDKVLEKPEDLPESPHALPPPTPHGSQKDKDLVVDDPLKSLPDGKPSKVHDDDHVNEIIRPFHSFILSFTMIIFSEIGDKTFLIAALMAMRHARMVVFSAAFAALVTMTVLSAILGHAVPTILPKSYTHALAAVLFIIFGVKMLLEAKNMRPDENVSSEMKEVEMELEEKEHQQRRMGRRRSSVSPYMLEAGRAGAPRKSRSSNHRLPTPESISPSSSRGGSPLRGSAIISLLAGMNNLFSLLLSPAWVQTFVMTFLGEWGDRSQIATIAMAAGQEYWWVTWGAIIGHGVCTAVAVIGGRAIAGKVSIRTVTFGGAIAFLVFGFLYVLEAIY</sequence>
<feature type="compositionally biased region" description="Basic and acidic residues" evidence="6">
    <location>
        <begin position="215"/>
        <end position="227"/>
    </location>
</feature>
<keyword evidence="3 7" id="KW-0812">Transmembrane</keyword>
<dbReference type="GO" id="GO:0005794">
    <property type="term" value="C:Golgi apparatus"/>
    <property type="evidence" value="ECO:0007669"/>
    <property type="project" value="TreeGrafter"/>
</dbReference>
<evidence type="ECO:0000313" key="9">
    <source>
        <dbReference type="EMBL" id="WEW57471.1"/>
    </source>
</evidence>
<evidence type="ECO:0000256" key="8">
    <source>
        <dbReference type="SAM" id="SignalP"/>
    </source>
</evidence>
<dbReference type="GO" id="GO:0000329">
    <property type="term" value="C:fungal-type vacuole membrane"/>
    <property type="evidence" value="ECO:0007669"/>
    <property type="project" value="TreeGrafter"/>
</dbReference>
<feature type="compositionally biased region" description="Basic and acidic residues" evidence="6">
    <location>
        <begin position="179"/>
        <end position="199"/>
    </location>
</feature>
<dbReference type="PANTHER" id="PTHR12608:SF1">
    <property type="entry name" value="TRANSMEMBRANE PROTEIN 165"/>
    <property type="match status" value="1"/>
</dbReference>
<evidence type="ECO:0000256" key="5">
    <source>
        <dbReference type="ARBA" id="ARBA00023136"/>
    </source>
</evidence>
<name>A0AAF0DH96_9EURO</name>
<accession>A0AAF0DH96</accession>
<protein>
    <submittedName>
        <fullName evidence="9">GCR1-dependent translation factor 1</fullName>
    </submittedName>
</protein>
<dbReference type="GO" id="GO:0032472">
    <property type="term" value="P:Golgi calcium ion transport"/>
    <property type="evidence" value="ECO:0007669"/>
    <property type="project" value="TreeGrafter"/>
</dbReference>
<feature type="compositionally biased region" description="Basic and acidic residues" evidence="6">
    <location>
        <begin position="123"/>
        <end position="161"/>
    </location>
</feature>
<feature type="transmembrane region" description="Helical" evidence="7">
    <location>
        <begin position="285"/>
        <end position="304"/>
    </location>
</feature>
<feature type="signal peptide" evidence="8">
    <location>
        <begin position="1"/>
        <end position="23"/>
    </location>
</feature>
<feature type="transmembrane region" description="Helical" evidence="7">
    <location>
        <begin position="466"/>
        <end position="487"/>
    </location>
</feature>
<dbReference type="GO" id="GO:0005384">
    <property type="term" value="F:manganese ion transmembrane transporter activity"/>
    <property type="evidence" value="ECO:0007669"/>
    <property type="project" value="TreeGrafter"/>
</dbReference>
<feature type="compositionally biased region" description="Basic and acidic residues" evidence="6">
    <location>
        <begin position="344"/>
        <end position="363"/>
    </location>
</feature>
<dbReference type="Pfam" id="PF01169">
    <property type="entry name" value="GDT1"/>
    <property type="match status" value="2"/>
</dbReference>
<keyword evidence="10" id="KW-1185">Reference proteome</keyword>
<keyword evidence="8" id="KW-0732">Signal</keyword>
<feature type="compositionally biased region" description="Basic and acidic residues" evidence="6">
    <location>
        <begin position="56"/>
        <end position="69"/>
    </location>
</feature>
<evidence type="ECO:0000256" key="4">
    <source>
        <dbReference type="ARBA" id="ARBA00022989"/>
    </source>
</evidence>
<evidence type="ECO:0000256" key="3">
    <source>
        <dbReference type="ARBA" id="ARBA00022692"/>
    </source>
</evidence>
<feature type="compositionally biased region" description="Basic and acidic residues" evidence="6">
    <location>
        <begin position="78"/>
        <end position="100"/>
    </location>
</feature>
<dbReference type="AlphaFoldDB" id="A0AAF0DH96"/>
<proteinExistence type="inferred from homology"/>
<dbReference type="PROSITE" id="PS01214">
    <property type="entry name" value="UPF0016"/>
    <property type="match status" value="1"/>
</dbReference>
<feature type="transmembrane region" description="Helical" evidence="7">
    <location>
        <begin position="316"/>
        <end position="334"/>
    </location>
</feature>
<dbReference type="InterPro" id="IPR049555">
    <property type="entry name" value="GDT1-like_CS"/>
</dbReference>
<dbReference type="EMBL" id="CP120628">
    <property type="protein sequence ID" value="WEW57471.1"/>
    <property type="molecule type" value="Genomic_DNA"/>
</dbReference>
<feature type="transmembrane region" description="Helical" evidence="7">
    <location>
        <begin position="254"/>
        <end position="278"/>
    </location>
</feature>
<comment type="subcellular location">
    <subcellularLocation>
        <location evidence="1">Membrane</location>
        <topology evidence="1">Multi-pass membrane protein</topology>
    </subcellularLocation>
</comment>
<feature type="region of interest" description="Disordered" evidence="6">
    <location>
        <begin position="344"/>
        <end position="411"/>
    </location>
</feature>
<evidence type="ECO:0000256" key="6">
    <source>
        <dbReference type="SAM" id="MobiDB-lite"/>
    </source>
</evidence>
<feature type="chain" id="PRO_5042067242" evidence="8">
    <location>
        <begin position="24"/>
        <end position="521"/>
    </location>
</feature>
<feature type="region of interest" description="Disordered" evidence="6">
    <location>
        <begin position="44"/>
        <end position="241"/>
    </location>
</feature>
<feature type="transmembrane region" description="Helical" evidence="7">
    <location>
        <begin position="499"/>
        <end position="517"/>
    </location>
</feature>
<evidence type="ECO:0000256" key="1">
    <source>
        <dbReference type="ARBA" id="ARBA00004141"/>
    </source>
</evidence>
<keyword evidence="4 7" id="KW-1133">Transmembrane helix</keyword>
<organism evidence="9 10">
    <name type="scientific">Emydomyces testavorans</name>
    <dbReference type="NCBI Taxonomy" id="2070801"/>
    <lineage>
        <taxon>Eukaryota</taxon>
        <taxon>Fungi</taxon>
        <taxon>Dikarya</taxon>
        <taxon>Ascomycota</taxon>
        <taxon>Pezizomycotina</taxon>
        <taxon>Eurotiomycetes</taxon>
        <taxon>Eurotiomycetidae</taxon>
        <taxon>Onygenales</taxon>
        <taxon>Nannizziopsiaceae</taxon>
        <taxon>Emydomyces</taxon>
    </lineage>
</organism>
<feature type="compositionally biased region" description="Low complexity" evidence="6">
    <location>
        <begin position="401"/>
        <end position="411"/>
    </location>
</feature>
<evidence type="ECO:0000256" key="7">
    <source>
        <dbReference type="SAM" id="Phobius"/>
    </source>
</evidence>
<dbReference type="InterPro" id="IPR001727">
    <property type="entry name" value="GDT1-like"/>
</dbReference>
<keyword evidence="5 7" id="KW-0472">Membrane</keyword>
<comment type="similarity">
    <text evidence="2">Belongs to the GDT1 family.</text>
</comment>
<reference evidence="9" key="1">
    <citation type="submission" date="2023-03" db="EMBL/GenBank/DDBJ databases">
        <title>Emydomyces testavorans Genome Sequence.</title>
        <authorList>
            <person name="Hoyer L."/>
        </authorList>
    </citation>
    <scope>NUCLEOTIDE SEQUENCE</scope>
    <source>
        <strain evidence="9">16-2883</strain>
    </source>
</reference>
<evidence type="ECO:0000313" key="10">
    <source>
        <dbReference type="Proteomes" id="UP001219355"/>
    </source>
</evidence>